<comment type="caution">
    <text evidence="2">The sequence shown here is derived from an EMBL/GenBank/DDBJ whole genome shotgun (WGS) entry which is preliminary data.</text>
</comment>
<dbReference type="EMBL" id="JAMSCK010000006">
    <property type="protein sequence ID" value="MCM8570685.1"/>
    <property type="molecule type" value="Genomic_DNA"/>
</dbReference>
<accession>A0ABT0Z5H7</accession>
<keyword evidence="3" id="KW-1185">Reference proteome</keyword>
<keyword evidence="1" id="KW-0812">Transmembrane</keyword>
<evidence type="ECO:0008006" key="4">
    <source>
        <dbReference type="Google" id="ProtNLM"/>
    </source>
</evidence>
<keyword evidence="1" id="KW-0472">Membrane</keyword>
<feature type="transmembrane region" description="Helical" evidence="1">
    <location>
        <begin position="82"/>
        <end position="101"/>
    </location>
</feature>
<feature type="transmembrane region" description="Helical" evidence="1">
    <location>
        <begin position="107"/>
        <end position="126"/>
    </location>
</feature>
<evidence type="ECO:0000256" key="1">
    <source>
        <dbReference type="SAM" id="Phobius"/>
    </source>
</evidence>
<dbReference type="Proteomes" id="UP001155077">
    <property type="component" value="Unassembled WGS sequence"/>
</dbReference>
<evidence type="ECO:0000313" key="3">
    <source>
        <dbReference type="Proteomes" id="UP001155077"/>
    </source>
</evidence>
<dbReference type="RefSeq" id="WP_252115102.1">
    <property type="nucleotide sequence ID" value="NZ_JAMSCK010000006.1"/>
</dbReference>
<sequence>MPKLLIKRNSEWANKMKTYHLYLNGQKFTEIRHDEVLSFEIPEGKYLIEARVDWCGSQPLELEFKEGEIRKVEVTGFIFSKYLFPSAVFTLVIYMAIYFHFQINSLFLASILMFFFGYLVYFMTFGRNHYLRLIERA</sequence>
<gene>
    <name evidence="2" type="ORF">NE848_14920</name>
</gene>
<keyword evidence="1" id="KW-1133">Transmembrane helix</keyword>
<protein>
    <recommendedName>
        <fullName evidence="4">DUF2846 domain-containing protein</fullName>
    </recommendedName>
</protein>
<evidence type="ECO:0000313" key="2">
    <source>
        <dbReference type="EMBL" id="MCM8570685.1"/>
    </source>
</evidence>
<name>A0ABT0Z5H7_9FLAO</name>
<reference evidence="2" key="1">
    <citation type="submission" date="2022-06" db="EMBL/GenBank/DDBJ databases">
        <title>Gramella sediminis sp. nov., isolated from deep-sea sediment of the Indian Ocean.</title>
        <authorList>
            <person name="Yang L."/>
        </authorList>
    </citation>
    <scope>NUCLEOTIDE SEQUENCE</scope>
    <source>
        <strain evidence="2">HMD3159</strain>
    </source>
</reference>
<organism evidence="2 3">
    <name type="scientific">Gramella jeungdoensis</name>
    <dbReference type="NCBI Taxonomy" id="708091"/>
    <lineage>
        <taxon>Bacteria</taxon>
        <taxon>Pseudomonadati</taxon>
        <taxon>Bacteroidota</taxon>
        <taxon>Flavobacteriia</taxon>
        <taxon>Flavobacteriales</taxon>
        <taxon>Flavobacteriaceae</taxon>
        <taxon>Christiangramia</taxon>
    </lineage>
</organism>
<proteinExistence type="predicted"/>